<dbReference type="PANTHER" id="PTHR11746">
    <property type="entry name" value="O-METHYLTRANSFERASE"/>
    <property type="match status" value="1"/>
</dbReference>
<dbReference type="InterPro" id="IPR001077">
    <property type="entry name" value="COMT_C"/>
</dbReference>
<proteinExistence type="predicted"/>
<keyword evidence="3" id="KW-0949">S-adenosyl-L-methionine</keyword>
<dbReference type="FunFam" id="1.10.10.10:FF:000357">
    <property type="entry name" value="Caffeic acid 3-O-methyltransferase"/>
    <property type="match status" value="1"/>
</dbReference>
<dbReference type="InterPro" id="IPR012967">
    <property type="entry name" value="COMT_dimerisation"/>
</dbReference>
<gene>
    <name evidence="6" type="ORF">ISN45_Aa01g036430</name>
</gene>
<keyword evidence="7" id="KW-1185">Reference proteome</keyword>
<dbReference type="PIRSF" id="PIRSF005739">
    <property type="entry name" value="O-mtase"/>
    <property type="match status" value="1"/>
</dbReference>
<dbReference type="Pfam" id="PF00891">
    <property type="entry name" value="Methyltransf_2"/>
    <property type="match status" value="1"/>
</dbReference>
<dbReference type="Pfam" id="PF08100">
    <property type="entry name" value="Dimerisation"/>
    <property type="match status" value="1"/>
</dbReference>
<name>A0A8T2C9F2_9BRAS</name>
<protein>
    <submittedName>
        <fullName evidence="6">Plant methyltransferase dimerization</fullName>
    </submittedName>
</protein>
<dbReference type="GO" id="GO:0046983">
    <property type="term" value="F:protein dimerization activity"/>
    <property type="evidence" value="ECO:0007669"/>
    <property type="project" value="InterPro"/>
</dbReference>
<dbReference type="PROSITE" id="PS51683">
    <property type="entry name" value="SAM_OMT_II"/>
    <property type="match status" value="1"/>
</dbReference>
<evidence type="ECO:0000256" key="1">
    <source>
        <dbReference type="ARBA" id="ARBA00022603"/>
    </source>
</evidence>
<feature type="domain" description="O-methyltransferase dimerisation" evidence="5">
    <location>
        <begin position="28"/>
        <end position="115"/>
    </location>
</feature>
<dbReference type="AlphaFoldDB" id="A0A8T2C9F2"/>
<evidence type="ECO:0000256" key="3">
    <source>
        <dbReference type="ARBA" id="ARBA00022691"/>
    </source>
</evidence>
<dbReference type="EMBL" id="JAEFBK010000006">
    <property type="protein sequence ID" value="KAG7594920.1"/>
    <property type="molecule type" value="Genomic_DNA"/>
</dbReference>
<dbReference type="GO" id="GO:0032259">
    <property type="term" value="P:methylation"/>
    <property type="evidence" value="ECO:0007669"/>
    <property type="project" value="UniProtKB-KW"/>
</dbReference>
<sequence length="364" mass="40377">MNSLQNSGGSSSEEEDMLLAIQLGSLNVVPYVVKTARELDLFEIMAKARPLGSYLSPLDLASMAAPKNPDAPMMIDRLLRFLVAYSVCTCKLVKDEEGRESRGYGLGKVGKKLVKDEDGLSIAPFVLLRSTITKGGVWSYLTEAIQEGGASAYERANGALAYEYMKENANTKERFNEAMTSHTSIVMKKILENYNGFESLSDLVDVGGSLGSNLTQILSKYPHIKGINFDLPHIVKEAPQIHGVEHIGGDMFDEIPRGEAIFMKWILHNWNDEKCVEILKKCKKALPETGRIVVIEMIMPQEVSETDLATKNTLCADLAMMSLTSGGKERTKEEFEDLAKKAGFKPPKIIYGAYSYWIIELYPN</sequence>
<dbReference type="GO" id="GO:0008171">
    <property type="term" value="F:O-methyltransferase activity"/>
    <property type="evidence" value="ECO:0007669"/>
    <property type="project" value="InterPro"/>
</dbReference>
<evidence type="ECO:0000313" key="6">
    <source>
        <dbReference type="EMBL" id="KAG7594920.1"/>
    </source>
</evidence>
<keyword evidence="1 6" id="KW-0489">Methyltransferase</keyword>
<organism evidence="6 7">
    <name type="scientific">Arabidopsis thaliana x Arabidopsis arenosa</name>
    <dbReference type="NCBI Taxonomy" id="1240361"/>
    <lineage>
        <taxon>Eukaryota</taxon>
        <taxon>Viridiplantae</taxon>
        <taxon>Streptophyta</taxon>
        <taxon>Embryophyta</taxon>
        <taxon>Tracheophyta</taxon>
        <taxon>Spermatophyta</taxon>
        <taxon>Magnoliopsida</taxon>
        <taxon>eudicotyledons</taxon>
        <taxon>Gunneridae</taxon>
        <taxon>Pentapetalae</taxon>
        <taxon>rosids</taxon>
        <taxon>malvids</taxon>
        <taxon>Brassicales</taxon>
        <taxon>Brassicaceae</taxon>
        <taxon>Camelineae</taxon>
        <taxon>Arabidopsis</taxon>
    </lineage>
</organism>
<keyword evidence="2" id="KW-0808">Transferase</keyword>
<evidence type="ECO:0000256" key="2">
    <source>
        <dbReference type="ARBA" id="ARBA00022679"/>
    </source>
</evidence>
<dbReference type="Proteomes" id="UP000694240">
    <property type="component" value="Chromosome 6"/>
</dbReference>
<dbReference type="InterPro" id="IPR016461">
    <property type="entry name" value="COMT-like"/>
</dbReference>
<evidence type="ECO:0000259" key="5">
    <source>
        <dbReference type="Pfam" id="PF08100"/>
    </source>
</evidence>
<accession>A0A8T2C9F2</accession>
<feature type="domain" description="O-methyltransferase C-terminal" evidence="4">
    <location>
        <begin position="138"/>
        <end position="345"/>
    </location>
</feature>
<comment type="caution">
    <text evidence="6">The sequence shown here is derived from an EMBL/GenBank/DDBJ whole genome shotgun (WGS) entry which is preliminary data.</text>
</comment>
<reference evidence="6 7" key="1">
    <citation type="submission" date="2020-12" db="EMBL/GenBank/DDBJ databases">
        <title>Concerted genomic and epigenomic changes stabilize Arabidopsis allopolyploids.</title>
        <authorList>
            <person name="Chen Z."/>
        </authorList>
    </citation>
    <scope>NUCLEOTIDE SEQUENCE [LARGE SCALE GENOMIC DNA]</scope>
    <source>
        <strain evidence="6">Allo738</strain>
        <tissue evidence="6">Leaf</tissue>
    </source>
</reference>
<evidence type="ECO:0000259" key="4">
    <source>
        <dbReference type="Pfam" id="PF00891"/>
    </source>
</evidence>
<evidence type="ECO:0000313" key="7">
    <source>
        <dbReference type="Proteomes" id="UP000694240"/>
    </source>
</evidence>